<evidence type="ECO:0000313" key="2">
    <source>
        <dbReference type="EMBL" id="KAK1293824.1"/>
    </source>
</evidence>
<accession>A0AAV9CZA3</accession>
<evidence type="ECO:0000313" key="3">
    <source>
        <dbReference type="Proteomes" id="UP001180020"/>
    </source>
</evidence>
<keyword evidence="1" id="KW-0812">Transmembrane</keyword>
<keyword evidence="1" id="KW-1133">Transmembrane helix</keyword>
<name>A0AAV9CZA3_ACOCL</name>
<evidence type="ECO:0000256" key="1">
    <source>
        <dbReference type="SAM" id="Phobius"/>
    </source>
</evidence>
<comment type="caution">
    <text evidence="2">The sequence shown here is derived from an EMBL/GenBank/DDBJ whole genome shotgun (WGS) entry which is preliminary data.</text>
</comment>
<keyword evidence="3" id="KW-1185">Reference proteome</keyword>
<gene>
    <name evidence="2" type="ORF">QJS10_CPA16g00585</name>
</gene>
<dbReference type="AlphaFoldDB" id="A0AAV9CZA3"/>
<sequence>MGFSVSANVAALTGSRTCWLFWLSFFAAAAAAIGGLSWLIQEGLSDENAREVKVWCWFIGGAFSRFILDAHGIRWFKSVTHQSGWMTESLSQDTGFDGLVLHLDTSCESVEGAFSRFILDAHGIRWFKSATRQSGWMTESLSQDTGFIGPVHKVMESRAGSIDASGSGGLDGWSDTPCIGKADVFAEMGRLREVTARQEEL</sequence>
<dbReference type="EMBL" id="JAUJYO010000016">
    <property type="protein sequence ID" value="KAK1293824.1"/>
    <property type="molecule type" value="Genomic_DNA"/>
</dbReference>
<reference evidence="2" key="1">
    <citation type="journal article" date="2023" name="Nat. Commun.">
        <title>Diploid and tetraploid genomes of Acorus and the evolution of monocots.</title>
        <authorList>
            <person name="Ma L."/>
            <person name="Liu K.W."/>
            <person name="Li Z."/>
            <person name="Hsiao Y.Y."/>
            <person name="Qi Y."/>
            <person name="Fu T."/>
            <person name="Tang G.D."/>
            <person name="Zhang D."/>
            <person name="Sun W.H."/>
            <person name="Liu D.K."/>
            <person name="Li Y."/>
            <person name="Chen G.Z."/>
            <person name="Liu X.D."/>
            <person name="Liao X.Y."/>
            <person name="Jiang Y.T."/>
            <person name="Yu X."/>
            <person name="Hao Y."/>
            <person name="Huang J."/>
            <person name="Zhao X.W."/>
            <person name="Ke S."/>
            <person name="Chen Y.Y."/>
            <person name="Wu W.L."/>
            <person name="Hsu J.L."/>
            <person name="Lin Y.F."/>
            <person name="Huang M.D."/>
            <person name="Li C.Y."/>
            <person name="Huang L."/>
            <person name="Wang Z.W."/>
            <person name="Zhao X."/>
            <person name="Zhong W.Y."/>
            <person name="Peng D.H."/>
            <person name="Ahmad S."/>
            <person name="Lan S."/>
            <person name="Zhang J.S."/>
            <person name="Tsai W.C."/>
            <person name="Van de Peer Y."/>
            <person name="Liu Z.J."/>
        </authorList>
    </citation>
    <scope>NUCLEOTIDE SEQUENCE</scope>
    <source>
        <strain evidence="2">CP</strain>
    </source>
</reference>
<reference evidence="2" key="2">
    <citation type="submission" date="2023-06" db="EMBL/GenBank/DDBJ databases">
        <authorList>
            <person name="Ma L."/>
            <person name="Liu K.-W."/>
            <person name="Li Z."/>
            <person name="Hsiao Y.-Y."/>
            <person name="Qi Y."/>
            <person name="Fu T."/>
            <person name="Tang G."/>
            <person name="Zhang D."/>
            <person name="Sun W.-H."/>
            <person name="Liu D.-K."/>
            <person name="Li Y."/>
            <person name="Chen G.-Z."/>
            <person name="Liu X.-D."/>
            <person name="Liao X.-Y."/>
            <person name="Jiang Y.-T."/>
            <person name="Yu X."/>
            <person name="Hao Y."/>
            <person name="Huang J."/>
            <person name="Zhao X.-W."/>
            <person name="Ke S."/>
            <person name="Chen Y.-Y."/>
            <person name="Wu W.-L."/>
            <person name="Hsu J.-L."/>
            <person name="Lin Y.-F."/>
            <person name="Huang M.-D."/>
            <person name="Li C.-Y."/>
            <person name="Huang L."/>
            <person name="Wang Z.-W."/>
            <person name="Zhao X."/>
            <person name="Zhong W.-Y."/>
            <person name="Peng D.-H."/>
            <person name="Ahmad S."/>
            <person name="Lan S."/>
            <person name="Zhang J.-S."/>
            <person name="Tsai W.-C."/>
            <person name="Van De Peer Y."/>
            <person name="Liu Z.-J."/>
        </authorList>
    </citation>
    <scope>NUCLEOTIDE SEQUENCE</scope>
    <source>
        <strain evidence="2">CP</strain>
        <tissue evidence="2">Leaves</tissue>
    </source>
</reference>
<organism evidence="2 3">
    <name type="scientific">Acorus calamus</name>
    <name type="common">Sweet flag</name>
    <dbReference type="NCBI Taxonomy" id="4465"/>
    <lineage>
        <taxon>Eukaryota</taxon>
        <taxon>Viridiplantae</taxon>
        <taxon>Streptophyta</taxon>
        <taxon>Embryophyta</taxon>
        <taxon>Tracheophyta</taxon>
        <taxon>Spermatophyta</taxon>
        <taxon>Magnoliopsida</taxon>
        <taxon>Liliopsida</taxon>
        <taxon>Acoraceae</taxon>
        <taxon>Acorus</taxon>
    </lineage>
</organism>
<feature type="transmembrane region" description="Helical" evidence="1">
    <location>
        <begin position="20"/>
        <end position="40"/>
    </location>
</feature>
<proteinExistence type="predicted"/>
<keyword evidence="1" id="KW-0472">Membrane</keyword>
<protein>
    <submittedName>
        <fullName evidence="2">Uncharacterized protein</fullName>
    </submittedName>
</protein>
<dbReference type="Proteomes" id="UP001180020">
    <property type="component" value="Unassembled WGS sequence"/>
</dbReference>